<dbReference type="NCBIfam" id="NF038310">
    <property type="entry name" value="lysogeny_AimR"/>
    <property type="match status" value="1"/>
</dbReference>
<keyword evidence="1" id="KW-0614">Plasmid</keyword>
<dbReference type="EMBL" id="CP118721">
    <property type="protein sequence ID" value="WEA47308.1"/>
    <property type="molecule type" value="Genomic_DNA"/>
</dbReference>
<name>A0ABD7X4N3_PRIAR</name>
<reference evidence="1 2" key="1">
    <citation type="submission" date="2023-02" db="EMBL/GenBank/DDBJ databases">
        <title>Complete genome sequence of Priestia aryabhattai G5MAi6, a methanol-tolerant strain isolated from tap water in Hong Kong.</title>
        <authorList>
            <person name="Leung K.M."/>
            <person name="Lai G.K.K."/>
            <person name="Griffin S.D.J."/>
        </authorList>
    </citation>
    <scope>NUCLEOTIDE SEQUENCE [LARGE SCALE GENOMIC DNA]</scope>
    <source>
        <strain evidence="1 2">G5MAi6</strain>
        <plasmid evidence="1 2">pG5MAi6_3</plasmid>
    </source>
</reference>
<evidence type="ECO:0000313" key="1">
    <source>
        <dbReference type="EMBL" id="WEA47308.1"/>
    </source>
</evidence>
<dbReference type="RefSeq" id="WP_275037808.1">
    <property type="nucleotide sequence ID" value="NZ_CP118721.1"/>
</dbReference>
<dbReference type="AlphaFoldDB" id="A0ABD7X4N3"/>
<dbReference type="Proteomes" id="UP001220217">
    <property type="component" value="Plasmid pG5MAi6_3"/>
</dbReference>
<accession>A0ABD7X4N3</accession>
<sequence length="393" mass="47212">MSELMKKVREHAKIQGIDNVNIAAHIGTTPTSITYYFDGTNHMNFSKFIRMIHYIYKSEYDDLIIEYCEYCNHFPRAKKAQAVREALDWSMGRWNSELTQHLLDLEKEYSPKTYEIYNLLFLSREGKISLKEFFRKVHYLPYNLKTSDQKNPEVQVLIDLCNMYYCHFREDFEGIYYLSEFTFEKIDKIKSEFLRYSYTICVNEMLSVYYLRSNKIKECKSSADKLIQDDVKALFPFTYLYGLYLMSEIYVFTNYQTSLYYINMAISEIEKMQFTHYKRKYDGMKKQKDFIKIVNEDYEDLCLEDKAERLHYLAMLGDDQSKEEANKVLESIIEERKELTPFETCYKAILNKDLKLMIRAEEMFMVGKDFYYIKLARKFIKEWGGIKESNKIN</sequence>
<gene>
    <name evidence="1" type="ORF">PWO00_28445</name>
</gene>
<keyword evidence="1" id="KW-0675">Receptor</keyword>
<geneLocation type="plasmid" evidence="1 2">
    <name>pG5MAi6_3</name>
</geneLocation>
<organism evidence="1 2">
    <name type="scientific">Priestia aryabhattai</name>
    <name type="common">Bacillus aryabhattai</name>
    <dbReference type="NCBI Taxonomy" id="412384"/>
    <lineage>
        <taxon>Bacteria</taxon>
        <taxon>Bacillati</taxon>
        <taxon>Bacillota</taxon>
        <taxon>Bacilli</taxon>
        <taxon>Bacillales</taxon>
        <taxon>Bacillaceae</taxon>
        <taxon>Priestia</taxon>
    </lineage>
</organism>
<protein>
    <submittedName>
        <fullName evidence="1">AimR family lysis-lysogeny pheromone receptor</fullName>
    </submittedName>
</protein>
<proteinExistence type="predicted"/>
<evidence type="ECO:0000313" key="2">
    <source>
        <dbReference type="Proteomes" id="UP001220217"/>
    </source>
</evidence>
<dbReference type="Pfam" id="PF22871">
    <property type="entry name" value="AimR"/>
    <property type="match status" value="1"/>
</dbReference>
<dbReference type="InterPro" id="IPR047705">
    <property type="entry name" value="AimR-like"/>
</dbReference>